<dbReference type="EMBL" id="JAUSQZ010000001">
    <property type="protein sequence ID" value="MDP9830493.1"/>
    <property type="molecule type" value="Genomic_DNA"/>
</dbReference>
<keyword evidence="1" id="KW-0812">Transmembrane</keyword>
<feature type="transmembrane region" description="Helical" evidence="1">
    <location>
        <begin position="447"/>
        <end position="468"/>
    </location>
</feature>
<keyword evidence="3" id="KW-1185">Reference proteome</keyword>
<dbReference type="Proteomes" id="UP001235712">
    <property type="component" value="Unassembled WGS sequence"/>
</dbReference>
<evidence type="ECO:0000313" key="3">
    <source>
        <dbReference type="Proteomes" id="UP001235712"/>
    </source>
</evidence>
<organism evidence="2 3">
    <name type="scientific">Kineosporia succinea</name>
    <dbReference type="NCBI Taxonomy" id="84632"/>
    <lineage>
        <taxon>Bacteria</taxon>
        <taxon>Bacillati</taxon>
        <taxon>Actinomycetota</taxon>
        <taxon>Actinomycetes</taxon>
        <taxon>Kineosporiales</taxon>
        <taxon>Kineosporiaceae</taxon>
        <taxon>Kineosporia</taxon>
    </lineage>
</organism>
<evidence type="ECO:0008006" key="4">
    <source>
        <dbReference type="Google" id="ProtNLM"/>
    </source>
</evidence>
<name>A0ABT9PCS4_9ACTN</name>
<accession>A0ABT9PCS4</accession>
<sequence>MPAAPDRPLLRLSRFDGTTFHPVEENSVTAPFVHVFVHGWQPGYWLQERLHALGDQVDALPAWDPRLLDASGRTLSSYYVHLLEALADLGDDHCVLHYSWLDESATESNLLLAFRSRQATQANGRRLAVALQMALKTASGAQLHLIGHSHGSAVAVHAAAALSRPPAQVTLLDPPENRLARLSGAATLIDVVLPRISPGRSPGRPFVDSYSSVFGRPYHRKPGLASVVDVVLAAGPAAPQGLVETVNRVHLYGVDWYARSVREPEHGVGYGWSPLRGATVRNLMPAYQSLLPYRPMSLTHWPDPPRVDLRRGVRSTRPVALELELSATFPVAAGVVNLQGTDGLLEFDLEVTGGDGSEQVQIDLDTVTVFVARTGFPVPERGRYVVLADGSAGEHLLTARLSGASGSPGSPGSPDEQPRVRVTGIRIVSWADARPGFTLKRAASTTFGAGMVTGGAGAVALLAVGAGLRRGLRALLR</sequence>
<dbReference type="InterPro" id="IPR029058">
    <property type="entry name" value="AB_hydrolase_fold"/>
</dbReference>
<dbReference type="RefSeq" id="WP_307249561.1">
    <property type="nucleotide sequence ID" value="NZ_JAUSQZ010000001.1"/>
</dbReference>
<reference evidence="2 3" key="1">
    <citation type="submission" date="2023-07" db="EMBL/GenBank/DDBJ databases">
        <title>Sequencing the genomes of 1000 actinobacteria strains.</title>
        <authorList>
            <person name="Klenk H.-P."/>
        </authorList>
    </citation>
    <scope>NUCLEOTIDE SEQUENCE [LARGE SCALE GENOMIC DNA]</scope>
    <source>
        <strain evidence="2 3">DSM 44388</strain>
    </source>
</reference>
<evidence type="ECO:0000313" key="2">
    <source>
        <dbReference type="EMBL" id="MDP9830493.1"/>
    </source>
</evidence>
<dbReference type="Gene3D" id="3.40.50.1820">
    <property type="entry name" value="alpha/beta hydrolase"/>
    <property type="match status" value="1"/>
</dbReference>
<evidence type="ECO:0000256" key="1">
    <source>
        <dbReference type="SAM" id="Phobius"/>
    </source>
</evidence>
<proteinExistence type="predicted"/>
<keyword evidence="1" id="KW-0472">Membrane</keyword>
<protein>
    <recommendedName>
        <fullName evidence="4">Alpha/beta hydrolase family protein</fullName>
    </recommendedName>
</protein>
<keyword evidence="1" id="KW-1133">Transmembrane helix</keyword>
<dbReference type="SUPFAM" id="SSF53474">
    <property type="entry name" value="alpha/beta-Hydrolases"/>
    <property type="match status" value="1"/>
</dbReference>
<comment type="caution">
    <text evidence="2">The sequence shown here is derived from an EMBL/GenBank/DDBJ whole genome shotgun (WGS) entry which is preliminary data.</text>
</comment>
<gene>
    <name evidence="2" type="ORF">J2S57_006242</name>
</gene>